<keyword evidence="1" id="KW-0175">Coiled coil</keyword>
<evidence type="ECO:0000313" key="3">
    <source>
        <dbReference type="Proteomes" id="UP000228896"/>
    </source>
</evidence>
<gene>
    <name evidence="2" type="ORF">COS18_00245</name>
</gene>
<accession>A0A2M7DQW4</accession>
<proteinExistence type="predicted"/>
<reference evidence="3" key="1">
    <citation type="submission" date="2017-09" db="EMBL/GenBank/DDBJ databases">
        <title>Depth-based differentiation of microbial function through sediment-hosted aquifers and enrichment of novel symbionts in the deep terrestrial subsurface.</title>
        <authorList>
            <person name="Probst A.J."/>
            <person name="Ladd B."/>
            <person name="Jarett J.K."/>
            <person name="Geller-Mcgrath D.E."/>
            <person name="Sieber C.M.K."/>
            <person name="Emerson J.B."/>
            <person name="Anantharaman K."/>
            <person name="Thomas B.C."/>
            <person name="Malmstrom R."/>
            <person name="Stieglmeier M."/>
            <person name="Klingl A."/>
            <person name="Woyke T."/>
            <person name="Ryan C.M."/>
            <person name="Banfield J.F."/>
        </authorList>
    </citation>
    <scope>NUCLEOTIDE SEQUENCE [LARGE SCALE GENOMIC DNA]</scope>
</reference>
<dbReference type="EMBL" id="PETS01000004">
    <property type="protein sequence ID" value="PIV52140.1"/>
    <property type="molecule type" value="Genomic_DNA"/>
</dbReference>
<sequence>MPEKYDFSKIEDRKKFEKLPKEEQDIVIGEAQEEAENLAKRVESGEAEKMVGNKEERKIVLTSEQEKAKQKIIDYLTWGNINHALEIKEEFSLQKEITQQAAEQGFIKYLLYGGNVDTALEIKRRFSLSEEFIVSPEVQRVARERFIKFLSIGDIDFGFKTRDIDSAFEIKDKFSLSEEFIQRAAGEEFIKCLSGNVDTALEIKKRFFLSEEFVQQAAKEAFIDDLSGGGGDIDFLFETKNKFSLPREFIASTEVQRAAKQGFTACLSIGSINSALEIKKRFSLSEEFVQQAAKPGYINCLSSGYINPAFIIRKEFSLPDEFIISLDVQRAAKQGFINCLSIGNIDSALEVRKEFNLSITSQEIFNQVPELQSLLFQIQKISLELFNQAQKSIEVVISLVAFKDKFKSDKFIREIQKNPFLFSAISENPRFSSKLLIKYSELDDLSQENIKFLFETKKEILKTNPELSPESLEFR</sequence>
<name>A0A2M7DQW4_9BACT</name>
<comment type="caution">
    <text evidence="2">The sequence shown here is derived from an EMBL/GenBank/DDBJ whole genome shotgun (WGS) entry which is preliminary data.</text>
</comment>
<protein>
    <submittedName>
        <fullName evidence="2">Uncharacterized protein</fullName>
    </submittedName>
</protein>
<evidence type="ECO:0000313" key="2">
    <source>
        <dbReference type="EMBL" id="PIV52140.1"/>
    </source>
</evidence>
<dbReference type="Proteomes" id="UP000228896">
    <property type="component" value="Unassembled WGS sequence"/>
</dbReference>
<dbReference type="AlphaFoldDB" id="A0A2M7DQW4"/>
<evidence type="ECO:0000256" key="1">
    <source>
        <dbReference type="SAM" id="Coils"/>
    </source>
</evidence>
<organism evidence="2 3">
    <name type="scientific">Candidatus Falkowbacteria bacterium CG02_land_8_20_14_3_00_36_14</name>
    <dbReference type="NCBI Taxonomy" id="1974560"/>
    <lineage>
        <taxon>Bacteria</taxon>
        <taxon>Candidatus Falkowiibacteriota</taxon>
    </lineage>
</organism>
<feature type="coiled-coil region" evidence="1">
    <location>
        <begin position="21"/>
        <end position="48"/>
    </location>
</feature>